<dbReference type="InterPro" id="IPR010982">
    <property type="entry name" value="Lambda_DNA-bd_dom_sf"/>
</dbReference>
<comment type="caution">
    <text evidence="14">The sequence shown here is derived from an EMBL/GenBank/DDBJ whole genome shotgun (WGS) entry which is preliminary data.</text>
</comment>
<dbReference type="OrthoDB" id="10068888at2759"/>
<comment type="similarity">
    <text evidence="2 10">Belongs to the CUT homeobox family.</text>
</comment>
<keyword evidence="7 8" id="KW-0539">Nucleus</keyword>
<dbReference type="Proteomes" id="UP000298663">
    <property type="component" value="Unassembled WGS sequence"/>
</dbReference>
<dbReference type="GO" id="GO:0000981">
    <property type="term" value="F:DNA-binding transcription factor activity, RNA polymerase II-specific"/>
    <property type="evidence" value="ECO:0007669"/>
    <property type="project" value="TreeGrafter"/>
</dbReference>
<dbReference type="InterPro" id="IPR001356">
    <property type="entry name" value="HD"/>
</dbReference>
<dbReference type="InterPro" id="IPR009057">
    <property type="entry name" value="Homeodomain-like_sf"/>
</dbReference>
<sequence length="449" mass="49761">MEGLESNGPMANVGSDPLLSASLNARSPITSHHSADDYRSQLGAEALFHLSSGNGSRMSPNTGCAMSSVSNSFNHYATLTPLQPLPPISTVTSSTDKYSRAADSSNVTVNGPTNTFFFTSSNPINFNAYNVNIKYEYDLKEDPPVEEVPEVPVNSVPMGGQTTEFVPVTHHQNLAETVFNNNTYVTYTTNIIDQKSPKSENIQYYTTSTGYEPFNGQDILDSPSLENSESPFRTPSPHKCSSITRLNDSPDSSDLEELNTKDLAQKISAELKRYSIPQAIFAQRVLCRSQGTLSDLLRNPKPWSKLKSGRETFRRMAKWLQEPEFQRMSALRLAACKRKEEQQATGVQPQTPKKPRLVFTDIQRRTLQAIFKETKRPSREMQLTISQQLQLDPTTVANFFMNARRRGHDRRSGDASPGSPGSVENGNCMSGSTVVTPTPHSNPPIFEQL</sequence>
<dbReference type="GO" id="GO:0005634">
    <property type="term" value="C:nucleus"/>
    <property type="evidence" value="ECO:0007669"/>
    <property type="project" value="UniProtKB-SubCell"/>
</dbReference>
<dbReference type="PANTHER" id="PTHR14057:SF47">
    <property type="entry name" value="HOMEOBOX PROTEIN ONECUT"/>
    <property type="match status" value="1"/>
</dbReference>
<dbReference type="SUPFAM" id="SSF46689">
    <property type="entry name" value="Homeodomain-like"/>
    <property type="match status" value="1"/>
</dbReference>
<keyword evidence="4 8" id="KW-0238">DNA-binding</keyword>
<comment type="subcellular location">
    <subcellularLocation>
        <location evidence="1 8 9">Nucleus</location>
    </subcellularLocation>
</comment>
<dbReference type="SUPFAM" id="SSF47413">
    <property type="entry name" value="lambda repressor-like DNA-binding domains"/>
    <property type="match status" value="1"/>
</dbReference>
<keyword evidence="6 10" id="KW-0804">Transcription</keyword>
<reference evidence="14 15" key="2">
    <citation type="journal article" date="2019" name="G3 (Bethesda)">
        <title>Hybrid Assembly of the Genome of the Entomopathogenic Nematode Steinernema carpocapsae Identifies the X-Chromosome.</title>
        <authorList>
            <person name="Serra L."/>
            <person name="Macchietto M."/>
            <person name="Macias-Munoz A."/>
            <person name="McGill C.J."/>
            <person name="Rodriguez I.M."/>
            <person name="Rodriguez B."/>
            <person name="Murad R."/>
            <person name="Mortazavi A."/>
        </authorList>
    </citation>
    <scope>NUCLEOTIDE SEQUENCE [LARGE SCALE GENOMIC DNA]</scope>
    <source>
        <strain evidence="14 15">ALL</strain>
    </source>
</reference>
<evidence type="ECO:0000256" key="9">
    <source>
        <dbReference type="RuleBase" id="RU000682"/>
    </source>
</evidence>
<dbReference type="FunFam" id="1.10.260.40:FF:000005">
    <property type="entry name" value="One cut domain family member"/>
    <property type="match status" value="1"/>
</dbReference>
<evidence type="ECO:0000256" key="4">
    <source>
        <dbReference type="ARBA" id="ARBA00023125"/>
    </source>
</evidence>
<evidence type="ECO:0000256" key="5">
    <source>
        <dbReference type="ARBA" id="ARBA00023155"/>
    </source>
</evidence>
<evidence type="ECO:0000259" key="12">
    <source>
        <dbReference type="PROSITE" id="PS50071"/>
    </source>
</evidence>
<accession>A0A4U8UXV1</accession>
<organism evidence="14 15">
    <name type="scientific">Steinernema carpocapsae</name>
    <name type="common">Entomopathogenic nematode</name>
    <dbReference type="NCBI Taxonomy" id="34508"/>
    <lineage>
        <taxon>Eukaryota</taxon>
        <taxon>Metazoa</taxon>
        <taxon>Ecdysozoa</taxon>
        <taxon>Nematoda</taxon>
        <taxon>Chromadorea</taxon>
        <taxon>Rhabditida</taxon>
        <taxon>Tylenchina</taxon>
        <taxon>Panagrolaimomorpha</taxon>
        <taxon>Strongyloidoidea</taxon>
        <taxon>Steinernematidae</taxon>
        <taxon>Steinernema</taxon>
    </lineage>
</organism>
<gene>
    <name evidence="14" type="ORF">L596_005095</name>
</gene>
<evidence type="ECO:0000313" key="15">
    <source>
        <dbReference type="Proteomes" id="UP000298663"/>
    </source>
</evidence>
<feature type="compositionally biased region" description="Polar residues" evidence="11">
    <location>
        <begin position="422"/>
        <end position="439"/>
    </location>
</feature>
<dbReference type="PROSITE" id="PS51042">
    <property type="entry name" value="CUT"/>
    <property type="match status" value="1"/>
</dbReference>
<evidence type="ECO:0000259" key="13">
    <source>
        <dbReference type="PROSITE" id="PS51042"/>
    </source>
</evidence>
<dbReference type="STRING" id="34508.A0A4U8UXV1"/>
<dbReference type="SMART" id="SM01109">
    <property type="entry name" value="CUT"/>
    <property type="match status" value="1"/>
</dbReference>
<evidence type="ECO:0000256" key="1">
    <source>
        <dbReference type="ARBA" id="ARBA00004123"/>
    </source>
</evidence>
<keyword evidence="5 8" id="KW-0371">Homeobox</keyword>
<keyword evidence="15" id="KW-1185">Reference proteome</keyword>
<evidence type="ECO:0000256" key="10">
    <source>
        <dbReference type="RuleBase" id="RU361129"/>
    </source>
</evidence>
<feature type="compositionally biased region" description="Polar residues" evidence="11">
    <location>
        <begin position="224"/>
        <end position="250"/>
    </location>
</feature>
<dbReference type="FunFam" id="1.10.10.60:FF:000054">
    <property type="entry name" value="One cut domain family member"/>
    <property type="match status" value="1"/>
</dbReference>
<dbReference type="Gene3D" id="1.10.260.40">
    <property type="entry name" value="lambda repressor-like DNA-binding domains"/>
    <property type="match status" value="1"/>
</dbReference>
<dbReference type="EMBL" id="AZBU02000001">
    <property type="protein sequence ID" value="TMS38350.1"/>
    <property type="molecule type" value="Genomic_DNA"/>
</dbReference>
<dbReference type="Pfam" id="PF00046">
    <property type="entry name" value="Homeodomain"/>
    <property type="match status" value="1"/>
</dbReference>
<keyword evidence="3 10" id="KW-0805">Transcription regulation</keyword>
<evidence type="ECO:0000256" key="3">
    <source>
        <dbReference type="ARBA" id="ARBA00023015"/>
    </source>
</evidence>
<evidence type="ECO:0000256" key="8">
    <source>
        <dbReference type="PROSITE-ProRule" id="PRU00108"/>
    </source>
</evidence>
<protein>
    <recommendedName>
        <fullName evidence="10">One cut domain family member</fullName>
    </recommendedName>
</protein>
<dbReference type="InterPro" id="IPR051649">
    <property type="entry name" value="CUT_Homeobox"/>
</dbReference>
<evidence type="ECO:0000256" key="6">
    <source>
        <dbReference type="ARBA" id="ARBA00023163"/>
    </source>
</evidence>
<dbReference type="CDD" id="cd00086">
    <property type="entry name" value="homeodomain"/>
    <property type="match status" value="1"/>
</dbReference>
<feature type="region of interest" description="Disordered" evidence="11">
    <location>
        <begin position="213"/>
        <end position="255"/>
    </location>
</feature>
<dbReference type="SMART" id="SM00389">
    <property type="entry name" value="HOX"/>
    <property type="match status" value="1"/>
</dbReference>
<evidence type="ECO:0000256" key="7">
    <source>
        <dbReference type="ARBA" id="ARBA00023242"/>
    </source>
</evidence>
<dbReference type="PANTHER" id="PTHR14057">
    <property type="entry name" value="TRANSCRIPTION FACTOR ONECUT"/>
    <property type="match status" value="1"/>
</dbReference>
<evidence type="ECO:0000313" key="14">
    <source>
        <dbReference type="EMBL" id="TMS38350.1"/>
    </source>
</evidence>
<dbReference type="Gene3D" id="1.10.10.60">
    <property type="entry name" value="Homeodomain-like"/>
    <property type="match status" value="1"/>
</dbReference>
<name>A0A4U8UXV1_STECR</name>
<dbReference type="AlphaFoldDB" id="A0A4U8UXV1"/>
<dbReference type="GO" id="GO:0000978">
    <property type="term" value="F:RNA polymerase II cis-regulatory region sequence-specific DNA binding"/>
    <property type="evidence" value="ECO:0007669"/>
    <property type="project" value="TreeGrafter"/>
</dbReference>
<evidence type="ECO:0000256" key="11">
    <source>
        <dbReference type="SAM" id="MobiDB-lite"/>
    </source>
</evidence>
<dbReference type="InterPro" id="IPR003350">
    <property type="entry name" value="CUT_dom"/>
</dbReference>
<reference evidence="14 15" key="1">
    <citation type="journal article" date="2015" name="Genome Biol.">
        <title>Comparative genomics of Steinernema reveals deeply conserved gene regulatory networks.</title>
        <authorList>
            <person name="Dillman A.R."/>
            <person name="Macchietto M."/>
            <person name="Porter C.F."/>
            <person name="Rogers A."/>
            <person name="Williams B."/>
            <person name="Antoshechkin I."/>
            <person name="Lee M.M."/>
            <person name="Goodwin Z."/>
            <person name="Lu X."/>
            <person name="Lewis E.E."/>
            <person name="Goodrich-Blair H."/>
            <person name="Stock S.P."/>
            <person name="Adams B.J."/>
            <person name="Sternberg P.W."/>
            <person name="Mortazavi A."/>
        </authorList>
    </citation>
    <scope>NUCLEOTIDE SEQUENCE [LARGE SCALE GENOMIC DNA]</scope>
    <source>
        <strain evidence="14 15">ALL</strain>
    </source>
</reference>
<feature type="region of interest" description="Disordered" evidence="11">
    <location>
        <begin position="405"/>
        <end position="449"/>
    </location>
</feature>
<evidence type="ECO:0000256" key="2">
    <source>
        <dbReference type="ARBA" id="ARBA00008190"/>
    </source>
</evidence>
<dbReference type="Pfam" id="PF02376">
    <property type="entry name" value="CUT"/>
    <property type="match status" value="1"/>
</dbReference>
<feature type="domain" description="Homeobox" evidence="12">
    <location>
        <begin position="350"/>
        <end position="410"/>
    </location>
</feature>
<feature type="domain" description="CUT" evidence="13">
    <location>
        <begin position="249"/>
        <end position="335"/>
    </location>
</feature>
<dbReference type="PROSITE" id="PS50071">
    <property type="entry name" value="HOMEOBOX_2"/>
    <property type="match status" value="1"/>
</dbReference>
<feature type="DNA-binding region" description="Homeobox" evidence="8">
    <location>
        <begin position="352"/>
        <end position="411"/>
    </location>
</feature>
<proteinExistence type="inferred from homology"/>